<keyword evidence="3 9" id="KW-0813">Transport</keyword>
<dbReference type="RefSeq" id="WP_148392594.1">
    <property type="nucleotide sequence ID" value="NZ_JBBMFP010000003.1"/>
</dbReference>
<dbReference type="PROSITE" id="PS50928">
    <property type="entry name" value="ABC_TM1"/>
    <property type="match status" value="1"/>
</dbReference>
<keyword evidence="7 9" id="KW-1133">Transmembrane helix</keyword>
<comment type="subcellular location">
    <subcellularLocation>
        <location evidence="1 9">Cell membrane</location>
        <topology evidence="1 9">Multi-pass membrane protein</topology>
    </subcellularLocation>
</comment>
<dbReference type="CDD" id="cd06261">
    <property type="entry name" value="TM_PBP2"/>
    <property type="match status" value="1"/>
</dbReference>
<evidence type="ECO:0000256" key="7">
    <source>
        <dbReference type="ARBA" id="ARBA00022989"/>
    </source>
</evidence>
<dbReference type="PANTHER" id="PTHR32243:SF50">
    <property type="entry name" value="MALTOSE_MALTODEXTRIN TRANSPORT SYSTEM PERMEASE PROTEIN MALG"/>
    <property type="match status" value="1"/>
</dbReference>
<evidence type="ECO:0000256" key="6">
    <source>
        <dbReference type="ARBA" id="ARBA00022692"/>
    </source>
</evidence>
<dbReference type="EMBL" id="JBBMFP010000003">
    <property type="protein sequence ID" value="MEQ2430289.1"/>
    <property type="molecule type" value="Genomic_DNA"/>
</dbReference>
<comment type="similarity">
    <text evidence="2">Belongs to the binding-protein-dependent transport system permease family. MalFG subfamily.</text>
</comment>
<dbReference type="PANTHER" id="PTHR32243">
    <property type="entry name" value="MALTOSE TRANSPORT SYSTEM PERMEASE-RELATED"/>
    <property type="match status" value="1"/>
</dbReference>
<evidence type="ECO:0000256" key="9">
    <source>
        <dbReference type="RuleBase" id="RU363032"/>
    </source>
</evidence>
<feature type="transmembrane region" description="Helical" evidence="9">
    <location>
        <begin position="240"/>
        <end position="262"/>
    </location>
</feature>
<reference evidence="11 12" key="1">
    <citation type="submission" date="2024-03" db="EMBL/GenBank/DDBJ databases">
        <title>Human intestinal bacterial collection.</title>
        <authorList>
            <person name="Pauvert C."/>
            <person name="Hitch T.C.A."/>
            <person name="Clavel T."/>
        </authorList>
    </citation>
    <scope>NUCLEOTIDE SEQUENCE [LARGE SCALE GENOMIC DNA]</scope>
    <source>
        <strain evidence="11 12">CLA-SR-H028</strain>
    </source>
</reference>
<evidence type="ECO:0000259" key="10">
    <source>
        <dbReference type="PROSITE" id="PS50928"/>
    </source>
</evidence>
<dbReference type="InterPro" id="IPR000515">
    <property type="entry name" value="MetI-like"/>
</dbReference>
<sequence>MGKSGKIFTSVLVWVFLIGTSLFVVYPLVYVAAAAFSPQQNIASLSIIPFGNGVTMKNFIYLFQKTDFPLWFRNTLIVAVATTVSTVFICALSAYVFSRFRFVFKKSLMMSLLILQIFPSFVGMVAIYVILLRIGGLNTLWGLVLVYLAGNIPYNTWMVKSYMDTVSKSLDEAARIDGAGHFQIFAKVILPVSRPIIVLLTITSFIAPWMDFIFPKLVLRSSNVQTIAQGLFGFVTEKKNMFATFSAGSLIIAIPFIIYFIVTQKTLITSLSGAAVKE</sequence>
<dbReference type="Proteomes" id="UP001457898">
    <property type="component" value="Unassembled WGS sequence"/>
</dbReference>
<feature type="transmembrane region" description="Helical" evidence="9">
    <location>
        <begin position="75"/>
        <end position="97"/>
    </location>
</feature>
<evidence type="ECO:0000256" key="2">
    <source>
        <dbReference type="ARBA" id="ARBA00009047"/>
    </source>
</evidence>
<evidence type="ECO:0000256" key="8">
    <source>
        <dbReference type="ARBA" id="ARBA00023136"/>
    </source>
</evidence>
<feature type="domain" description="ABC transmembrane type-1" evidence="10">
    <location>
        <begin position="72"/>
        <end position="263"/>
    </location>
</feature>
<keyword evidence="5" id="KW-0762">Sugar transport</keyword>
<evidence type="ECO:0000313" key="12">
    <source>
        <dbReference type="Proteomes" id="UP001457898"/>
    </source>
</evidence>
<comment type="caution">
    <text evidence="11">The sequence shown here is derived from an EMBL/GenBank/DDBJ whole genome shotgun (WGS) entry which is preliminary data.</text>
</comment>
<keyword evidence="12" id="KW-1185">Reference proteome</keyword>
<dbReference type="InterPro" id="IPR035906">
    <property type="entry name" value="MetI-like_sf"/>
</dbReference>
<dbReference type="InterPro" id="IPR050901">
    <property type="entry name" value="BP-dep_ABC_trans_perm"/>
</dbReference>
<dbReference type="Gene3D" id="1.10.3720.10">
    <property type="entry name" value="MetI-like"/>
    <property type="match status" value="1"/>
</dbReference>
<keyword evidence="6 9" id="KW-0812">Transmembrane</keyword>
<feature type="transmembrane region" description="Helical" evidence="9">
    <location>
        <begin position="12"/>
        <end position="36"/>
    </location>
</feature>
<accession>A0ABV1DMC3</accession>
<name>A0ABV1DMC3_9FIRM</name>
<keyword evidence="8 9" id="KW-0472">Membrane</keyword>
<evidence type="ECO:0000256" key="1">
    <source>
        <dbReference type="ARBA" id="ARBA00004651"/>
    </source>
</evidence>
<proteinExistence type="inferred from homology"/>
<dbReference type="Pfam" id="PF00528">
    <property type="entry name" value="BPD_transp_1"/>
    <property type="match status" value="1"/>
</dbReference>
<evidence type="ECO:0000313" key="11">
    <source>
        <dbReference type="EMBL" id="MEQ2430289.1"/>
    </source>
</evidence>
<protein>
    <submittedName>
        <fullName evidence="11">Sugar ABC transporter permease</fullName>
    </submittedName>
</protein>
<dbReference type="SUPFAM" id="SSF161098">
    <property type="entry name" value="MetI-like"/>
    <property type="match status" value="1"/>
</dbReference>
<organism evidence="11 12">
    <name type="scientific">Blautia caccae</name>
    <dbReference type="NCBI Taxonomy" id="3133175"/>
    <lineage>
        <taxon>Bacteria</taxon>
        <taxon>Bacillati</taxon>
        <taxon>Bacillota</taxon>
        <taxon>Clostridia</taxon>
        <taxon>Lachnospirales</taxon>
        <taxon>Lachnospiraceae</taxon>
        <taxon>Blautia</taxon>
    </lineage>
</organism>
<gene>
    <name evidence="11" type="ORF">WMO65_04660</name>
</gene>
<feature type="transmembrane region" description="Helical" evidence="9">
    <location>
        <begin position="109"/>
        <end position="132"/>
    </location>
</feature>
<feature type="transmembrane region" description="Helical" evidence="9">
    <location>
        <begin position="139"/>
        <end position="157"/>
    </location>
</feature>
<evidence type="ECO:0000256" key="5">
    <source>
        <dbReference type="ARBA" id="ARBA00022597"/>
    </source>
</evidence>
<evidence type="ECO:0000256" key="4">
    <source>
        <dbReference type="ARBA" id="ARBA00022475"/>
    </source>
</evidence>
<evidence type="ECO:0000256" key="3">
    <source>
        <dbReference type="ARBA" id="ARBA00022448"/>
    </source>
</evidence>
<feature type="transmembrane region" description="Helical" evidence="9">
    <location>
        <begin position="196"/>
        <end position="219"/>
    </location>
</feature>
<keyword evidence="4" id="KW-1003">Cell membrane</keyword>